<evidence type="ECO:0000256" key="7">
    <source>
        <dbReference type="SAM" id="MobiDB-lite"/>
    </source>
</evidence>
<evidence type="ECO:0000313" key="11">
    <source>
        <dbReference type="EMBL" id="GAB96202.1"/>
    </source>
</evidence>
<dbReference type="InterPro" id="IPR027469">
    <property type="entry name" value="Cation_efflux_TMD_sf"/>
</dbReference>
<dbReference type="PANTHER" id="PTHR43840:SF15">
    <property type="entry name" value="MITOCHONDRIAL METAL TRANSPORTER 1-RELATED"/>
    <property type="match status" value="1"/>
</dbReference>
<gene>
    <name evidence="11" type="ORF">KILIM_033_00220</name>
</gene>
<accession>K6WVS9</accession>
<dbReference type="EMBL" id="BAHD01000033">
    <property type="protein sequence ID" value="GAB96202.1"/>
    <property type="molecule type" value="Genomic_DNA"/>
</dbReference>
<evidence type="ECO:0000256" key="6">
    <source>
        <dbReference type="ARBA" id="ARBA00023136"/>
    </source>
</evidence>
<dbReference type="InterPro" id="IPR002524">
    <property type="entry name" value="Cation_efflux"/>
</dbReference>
<evidence type="ECO:0000256" key="3">
    <source>
        <dbReference type="ARBA" id="ARBA00022448"/>
    </source>
</evidence>
<comment type="subcellular location">
    <subcellularLocation>
        <location evidence="1">Membrane</location>
        <topology evidence="1">Multi-pass membrane protein</topology>
    </subcellularLocation>
</comment>
<evidence type="ECO:0000256" key="5">
    <source>
        <dbReference type="ARBA" id="ARBA00022989"/>
    </source>
</evidence>
<dbReference type="GO" id="GO:0015086">
    <property type="term" value="F:cadmium ion transmembrane transporter activity"/>
    <property type="evidence" value="ECO:0007669"/>
    <property type="project" value="TreeGrafter"/>
</dbReference>
<feature type="domain" description="Cation efflux protein transmembrane" evidence="9">
    <location>
        <begin position="34"/>
        <end position="227"/>
    </location>
</feature>
<feature type="domain" description="Cation efflux protein cytoplasmic" evidence="10">
    <location>
        <begin position="233"/>
        <end position="308"/>
    </location>
</feature>
<dbReference type="Pfam" id="PF16916">
    <property type="entry name" value="ZT_dimer"/>
    <property type="match status" value="1"/>
</dbReference>
<dbReference type="SUPFAM" id="SSF161111">
    <property type="entry name" value="Cation efflux protein transmembrane domain-like"/>
    <property type="match status" value="1"/>
</dbReference>
<feature type="compositionally biased region" description="Low complexity" evidence="7">
    <location>
        <begin position="10"/>
        <end position="21"/>
    </location>
</feature>
<keyword evidence="5 8" id="KW-1133">Transmembrane helix</keyword>
<dbReference type="Pfam" id="PF01545">
    <property type="entry name" value="Cation_efflux"/>
    <property type="match status" value="1"/>
</dbReference>
<dbReference type="InterPro" id="IPR058533">
    <property type="entry name" value="Cation_efflux_TM"/>
</dbReference>
<evidence type="ECO:0000256" key="2">
    <source>
        <dbReference type="ARBA" id="ARBA00008114"/>
    </source>
</evidence>
<dbReference type="InterPro" id="IPR036837">
    <property type="entry name" value="Cation_efflux_CTD_sf"/>
</dbReference>
<evidence type="ECO:0000256" key="1">
    <source>
        <dbReference type="ARBA" id="ARBA00004141"/>
    </source>
</evidence>
<keyword evidence="6 8" id="KW-0472">Membrane</keyword>
<feature type="transmembrane region" description="Helical" evidence="8">
    <location>
        <begin position="32"/>
        <end position="54"/>
    </location>
</feature>
<dbReference type="Proteomes" id="UP000008366">
    <property type="component" value="Unassembled WGS sequence"/>
</dbReference>
<keyword evidence="4 8" id="KW-0812">Transmembrane</keyword>
<proteinExistence type="inferred from homology"/>
<dbReference type="RefSeq" id="WP_006592734.1">
    <property type="nucleotide sequence ID" value="NZ_BAHD01000033.1"/>
</dbReference>
<feature type="transmembrane region" description="Helical" evidence="8">
    <location>
        <begin position="177"/>
        <end position="196"/>
    </location>
</feature>
<dbReference type="Gene3D" id="3.30.70.1350">
    <property type="entry name" value="Cation efflux protein, cytoplasmic domain"/>
    <property type="match status" value="1"/>
</dbReference>
<dbReference type="Gene3D" id="1.20.1510.10">
    <property type="entry name" value="Cation efflux protein transmembrane domain"/>
    <property type="match status" value="1"/>
</dbReference>
<keyword evidence="3" id="KW-0813">Transport</keyword>
<feature type="transmembrane region" description="Helical" evidence="8">
    <location>
        <begin position="100"/>
        <end position="122"/>
    </location>
</feature>
<dbReference type="STRING" id="1184609.KILIM_033_00220"/>
<dbReference type="PANTHER" id="PTHR43840">
    <property type="entry name" value="MITOCHONDRIAL METAL TRANSPORTER 1-RELATED"/>
    <property type="match status" value="1"/>
</dbReference>
<protein>
    <submittedName>
        <fullName evidence="11">Putative cation efflux protein</fullName>
    </submittedName>
</protein>
<feature type="transmembrane region" description="Helical" evidence="8">
    <location>
        <begin position="66"/>
        <end position="84"/>
    </location>
</feature>
<reference evidence="11 12" key="1">
    <citation type="submission" date="2012-08" db="EMBL/GenBank/DDBJ databases">
        <title>Whole genome shotgun sequence of Kineosphaera limosa NBRC 100340.</title>
        <authorList>
            <person name="Yoshida I."/>
            <person name="Isaki S."/>
            <person name="Hosoyama A."/>
            <person name="Tsuchikane K."/>
            <person name="Katsumata H."/>
            <person name="Ando Y."/>
            <person name="Ohji S."/>
            <person name="Hamada M."/>
            <person name="Tamura T."/>
            <person name="Yamazoe A."/>
            <person name="Yamazaki S."/>
            <person name="Fujita N."/>
        </authorList>
    </citation>
    <scope>NUCLEOTIDE SEQUENCE [LARGE SCALE GENOMIC DNA]</scope>
    <source>
        <strain evidence="11 12">NBRC 100340</strain>
    </source>
</reference>
<dbReference type="GO" id="GO:0006882">
    <property type="term" value="P:intracellular zinc ion homeostasis"/>
    <property type="evidence" value="ECO:0007669"/>
    <property type="project" value="TreeGrafter"/>
</dbReference>
<feature type="transmembrane region" description="Helical" evidence="8">
    <location>
        <begin position="134"/>
        <end position="156"/>
    </location>
</feature>
<feature type="region of interest" description="Disordered" evidence="7">
    <location>
        <begin position="1"/>
        <end position="25"/>
    </location>
</feature>
<dbReference type="eggNOG" id="COG0053">
    <property type="taxonomic scope" value="Bacteria"/>
</dbReference>
<evidence type="ECO:0000313" key="12">
    <source>
        <dbReference type="Proteomes" id="UP000008366"/>
    </source>
</evidence>
<keyword evidence="12" id="KW-1185">Reference proteome</keyword>
<dbReference type="GO" id="GO:0015093">
    <property type="term" value="F:ferrous iron transmembrane transporter activity"/>
    <property type="evidence" value="ECO:0007669"/>
    <property type="project" value="TreeGrafter"/>
</dbReference>
<evidence type="ECO:0000259" key="9">
    <source>
        <dbReference type="Pfam" id="PF01545"/>
    </source>
</evidence>
<name>K6WVS9_9MICO</name>
<dbReference type="SUPFAM" id="SSF160240">
    <property type="entry name" value="Cation efflux protein cytoplasmic domain-like"/>
    <property type="match status" value="1"/>
</dbReference>
<dbReference type="NCBIfam" id="TIGR01297">
    <property type="entry name" value="CDF"/>
    <property type="match status" value="1"/>
</dbReference>
<comment type="similarity">
    <text evidence="2">Belongs to the cation diffusion facilitator (CDF) transporter (TC 2.A.4) family.</text>
</comment>
<sequence length="327" mass="34882">MPSSNPPTPNASTPSGPAPTSKHPARRDLTPYAWLSIATAITTISLKTGAWVLTGSVGLLSDAAESVVNLVAAVVALIALKVAARPADKSHHFGHTKAEYFSAAVEGVMIFVAAVFILITSVERFINPAPLENVGLGLVIVVIASVLNGVVAAVLLRAGKQHRSATLVADGKHLLTDVWTSAGVVLGVALVALTGWERLDPLIAFAVGVNIIVTGWKLLAESVAGLMDVSWSKEENAKLARLVRAHINDDVNVHALRTREAGHLRYVEMHVLVPGSWTVLEGHDVVEEIEQAIMNEFEGCRVSIHLEPREDPRAYGDYDHEVVIPGD</sequence>
<evidence type="ECO:0000256" key="8">
    <source>
        <dbReference type="SAM" id="Phobius"/>
    </source>
</evidence>
<dbReference type="AlphaFoldDB" id="K6WVS9"/>
<dbReference type="GO" id="GO:0005886">
    <property type="term" value="C:plasma membrane"/>
    <property type="evidence" value="ECO:0007669"/>
    <property type="project" value="TreeGrafter"/>
</dbReference>
<dbReference type="InterPro" id="IPR050291">
    <property type="entry name" value="CDF_Transporter"/>
</dbReference>
<comment type="caution">
    <text evidence="11">The sequence shown here is derived from an EMBL/GenBank/DDBJ whole genome shotgun (WGS) entry which is preliminary data.</text>
</comment>
<organism evidence="11 12">
    <name type="scientific">Kineosphaera limosa NBRC 100340</name>
    <dbReference type="NCBI Taxonomy" id="1184609"/>
    <lineage>
        <taxon>Bacteria</taxon>
        <taxon>Bacillati</taxon>
        <taxon>Actinomycetota</taxon>
        <taxon>Actinomycetes</taxon>
        <taxon>Micrococcales</taxon>
        <taxon>Dermatophilaceae</taxon>
        <taxon>Kineosphaera</taxon>
    </lineage>
</organism>
<evidence type="ECO:0000259" key="10">
    <source>
        <dbReference type="Pfam" id="PF16916"/>
    </source>
</evidence>
<dbReference type="GO" id="GO:0015341">
    <property type="term" value="F:zinc efflux antiporter activity"/>
    <property type="evidence" value="ECO:0007669"/>
    <property type="project" value="TreeGrafter"/>
</dbReference>
<feature type="transmembrane region" description="Helical" evidence="8">
    <location>
        <begin position="202"/>
        <end position="220"/>
    </location>
</feature>
<dbReference type="InterPro" id="IPR027470">
    <property type="entry name" value="Cation_efflux_CTD"/>
</dbReference>
<evidence type="ECO:0000256" key="4">
    <source>
        <dbReference type="ARBA" id="ARBA00022692"/>
    </source>
</evidence>